<proteinExistence type="predicted"/>
<protein>
    <submittedName>
        <fullName evidence="2">Uncharacterized protein</fullName>
    </submittedName>
</protein>
<gene>
    <name evidence="2" type="ORF">ODALV1_LOCUS18876</name>
</gene>
<evidence type="ECO:0000313" key="2">
    <source>
        <dbReference type="EMBL" id="CAL8120153.1"/>
    </source>
</evidence>
<sequence length="198" mass="23291">MSSVEGGTKKMKGHEDEMVLLKQFMTARESIHLLCKTRLDVRLLHENITDEFLQFATQQVQWLDLATELFDKIVKPDQENMSFQLFEDWKLIRDKYDAVKKDKEDLQLRLNGAILEFKEKEKQLVDPGKVDQFVFVQTMSTKQRKKLLKVCKNNEDIVGEEMTKFETFKEEWEAIKVDMNCCIQQLEKLSCTLSESSL</sequence>
<organism evidence="2 3">
    <name type="scientific">Orchesella dallaii</name>
    <dbReference type="NCBI Taxonomy" id="48710"/>
    <lineage>
        <taxon>Eukaryota</taxon>
        <taxon>Metazoa</taxon>
        <taxon>Ecdysozoa</taxon>
        <taxon>Arthropoda</taxon>
        <taxon>Hexapoda</taxon>
        <taxon>Collembola</taxon>
        <taxon>Entomobryomorpha</taxon>
        <taxon>Entomobryoidea</taxon>
        <taxon>Orchesellidae</taxon>
        <taxon>Orchesellinae</taxon>
        <taxon>Orchesella</taxon>
    </lineage>
</organism>
<dbReference type="Proteomes" id="UP001642540">
    <property type="component" value="Unassembled WGS sequence"/>
</dbReference>
<dbReference type="EMBL" id="CAXLJM020000062">
    <property type="protein sequence ID" value="CAL8120153.1"/>
    <property type="molecule type" value="Genomic_DNA"/>
</dbReference>
<accession>A0ABP1R6X0</accession>
<feature type="coiled-coil region" evidence="1">
    <location>
        <begin position="96"/>
        <end position="123"/>
    </location>
</feature>
<name>A0ABP1R6X0_9HEXA</name>
<keyword evidence="3" id="KW-1185">Reference proteome</keyword>
<keyword evidence="1" id="KW-0175">Coiled coil</keyword>
<evidence type="ECO:0000313" key="3">
    <source>
        <dbReference type="Proteomes" id="UP001642540"/>
    </source>
</evidence>
<comment type="caution">
    <text evidence="2">The sequence shown here is derived from an EMBL/GenBank/DDBJ whole genome shotgun (WGS) entry which is preliminary data.</text>
</comment>
<evidence type="ECO:0000256" key="1">
    <source>
        <dbReference type="SAM" id="Coils"/>
    </source>
</evidence>
<reference evidence="2 3" key="1">
    <citation type="submission" date="2024-08" db="EMBL/GenBank/DDBJ databases">
        <authorList>
            <person name="Cucini C."/>
            <person name="Frati F."/>
        </authorList>
    </citation>
    <scope>NUCLEOTIDE SEQUENCE [LARGE SCALE GENOMIC DNA]</scope>
</reference>